<dbReference type="PANTHER" id="PTHR11735:SF11">
    <property type="entry name" value="TRNA THREONYLCARBAMOYLADENOSINE BIOSYNTHESIS PROTEIN TSAB"/>
    <property type="match status" value="1"/>
</dbReference>
<dbReference type="InterPro" id="IPR000905">
    <property type="entry name" value="Gcp-like_dom"/>
</dbReference>
<keyword evidence="3" id="KW-0819">tRNA processing</keyword>
<evidence type="ECO:0000256" key="8">
    <source>
        <dbReference type="SAM" id="MobiDB-lite"/>
    </source>
</evidence>
<dbReference type="EC" id="2.3.1.234" evidence="1"/>
<reference evidence="10 11" key="1">
    <citation type="submission" date="2015-07" db="EMBL/GenBank/DDBJ databases">
        <title>Whole genome sequencing of Bosea vaviloviae isolated from cave pool.</title>
        <authorList>
            <person name="Tan N.E.H."/>
            <person name="Lee Y.P."/>
            <person name="Gan H.M."/>
            <person name="Barton H."/>
            <person name="Savka M.A."/>
        </authorList>
    </citation>
    <scope>NUCLEOTIDE SEQUENCE [LARGE SCALE GENOMIC DNA]</scope>
    <source>
        <strain evidence="10 11">SD260</strain>
    </source>
</reference>
<dbReference type="AlphaFoldDB" id="A0A0N1N2W6"/>
<dbReference type="InterPro" id="IPR043129">
    <property type="entry name" value="ATPase_NBD"/>
</dbReference>
<dbReference type="GO" id="GO:0002949">
    <property type="term" value="P:tRNA threonylcarbamoyladenosine modification"/>
    <property type="evidence" value="ECO:0007669"/>
    <property type="project" value="InterPro"/>
</dbReference>
<dbReference type="SUPFAM" id="SSF53067">
    <property type="entry name" value="Actin-like ATPase domain"/>
    <property type="match status" value="1"/>
</dbReference>
<organism evidence="10 11">
    <name type="scientific">Bosea vaviloviae</name>
    <dbReference type="NCBI Taxonomy" id="1526658"/>
    <lineage>
        <taxon>Bacteria</taxon>
        <taxon>Pseudomonadati</taxon>
        <taxon>Pseudomonadota</taxon>
        <taxon>Alphaproteobacteria</taxon>
        <taxon>Hyphomicrobiales</taxon>
        <taxon>Boseaceae</taxon>
        <taxon>Bosea</taxon>
    </lineage>
</organism>
<protein>
    <recommendedName>
        <fullName evidence="1">N(6)-L-threonylcarbamoyladenine synthase</fullName>
        <ecNumber evidence="1">2.3.1.234</ecNumber>
    </recommendedName>
</protein>
<feature type="compositionally biased region" description="Basic and acidic residues" evidence="8">
    <location>
        <begin position="219"/>
        <end position="228"/>
    </location>
</feature>
<dbReference type="OrthoDB" id="9809995at2"/>
<dbReference type="PANTHER" id="PTHR11735">
    <property type="entry name" value="TRNA N6-ADENOSINE THREONYLCARBAMOYLTRANSFERASE"/>
    <property type="match status" value="1"/>
</dbReference>
<accession>A0A0N1N2W6</accession>
<dbReference type="RefSeq" id="WP_054209206.1">
    <property type="nucleotide sequence ID" value="NZ_LGSZ01000037.1"/>
</dbReference>
<evidence type="ECO:0000256" key="2">
    <source>
        <dbReference type="ARBA" id="ARBA00022679"/>
    </source>
</evidence>
<keyword evidence="2" id="KW-0808">Transferase</keyword>
<dbReference type="Pfam" id="PF00814">
    <property type="entry name" value="TsaD"/>
    <property type="match status" value="1"/>
</dbReference>
<evidence type="ECO:0000256" key="5">
    <source>
        <dbReference type="ARBA" id="ARBA00023004"/>
    </source>
</evidence>
<comment type="catalytic activity">
    <reaction evidence="7">
        <text>L-threonylcarbamoyladenylate + adenosine(37) in tRNA = N(6)-L-threonylcarbamoyladenosine(37) in tRNA + AMP + H(+)</text>
        <dbReference type="Rhea" id="RHEA:37059"/>
        <dbReference type="Rhea" id="RHEA-COMP:10162"/>
        <dbReference type="Rhea" id="RHEA-COMP:10163"/>
        <dbReference type="ChEBI" id="CHEBI:15378"/>
        <dbReference type="ChEBI" id="CHEBI:73682"/>
        <dbReference type="ChEBI" id="CHEBI:74411"/>
        <dbReference type="ChEBI" id="CHEBI:74418"/>
        <dbReference type="ChEBI" id="CHEBI:456215"/>
        <dbReference type="EC" id="2.3.1.234"/>
    </reaction>
</comment>
<keyword evidence="6" id="KW-0012">Acyltransferase</keyword>
<comment type="caution">
    <text evidence="10">The sequence shown here is derived from an EMBL/GenBank/DDBJ whole genome shotgun (WGS) entry which is preliminary data.</text>
</comment>
<evidence type="ECO:0000256" key="4">
    <source>
        <dbReference type="ARBA" id="ARBA00022723"/>
    </source>
</evidence>
<dbReference type="InterPro" id="IPR017861">
    <property type="entry name" value="KAE1/TsaD"/>
</dbReference>
<dbReference type="GO" id="GO:0005829">
    <property type="term" value="C:cytosol"/>
    <property type="evidence" value="ECO:0007669"/>
    <property type="project" value="TreeGrafter"/>
</dbReference>
<evidence type="ECO:0000256" key="1">
    <source>
        <dbReference type="ARBA" id="ARBA00012156"/>
    </source>
</evidence>
<keyword evidence="11" id="KW-1185">Reference proteome</keyword>
<proteinExistence type="predicted"/>
<dbReference type="PRINTS" id="PR00789">
    <property type="entry name" value="OSIALOPTASE"/>
</dbReference>
<dbReference type="EMBL" id="LGSZ01000037">
    <property type="protein sequence ID" value="KPH80843.1"/>
    <property type="molecule type" value="Genomic_DNA"/>
</dbReference>
<dbReference type="GO" id="GO:0046872">
    <property type="term" value="F:metal ion binding"/>
    <property type="evidence" value="ECO:0007669"/>
    <property type="project" value="UniProtKB-KW"/>
</dbReference>
<sequence length="228" mass="23630">MRILAIDTALGACSACVLDTADMVNPLAIEQIAMERGHAEALMPLIERVMDAVEGGFSSLDRVAVTVGPGSYTGLRVGVSAARAIALAANIPAVGVTTLAACAAPLVGREPGRVIAAALDAKHGQVWFQALSSEGRQIVALRQVSYRDAARAIGAGPVSLVGSASLAVANEAWAIGLDALVLDDARAPDVIWVARLGMIADPDSAPPRPLYLKAPETTPQDRARLPRR</sequence>
<evidence type="ECO:0000313" key="10">
    <source>
        <dbReference type="EMBL" id="KPH80843.1"/>
    </source>
</evidence>
<evidence type="ECO:0000256" key="3">
    <source>
        <dbReference type="ARBA" id="ARBA00022694"/>
    </source>
</evidence>
<evidence type="ECO:0000259" key="9">
    <source>
        <dbReference type="Pfam" id="PF00814"/>
    </source>
</evidence>
<keyword evidence="5" id="KW-0408">Iron</keyword>
<dbReference type="NCBIfam" id="TIGR03725">
    <property type="entry name" value="T6A_YeaZ"/>
    <property type="match status" value="1"/>
</dbReference>
<keyword evidence="4" id="KW-0479">Metal-binding</keyword>
<gene>
    <name evidence="10" type="ORF">AE618_11520</name>
</gene>
<name>A0A0N1N2W6_9HYPH</name>
<dbReference type="Proteomes" id="UP000037822">
    <property type="component" value="Unassembled WGS sequence"/>
</dbReference>
<dbReference type="InterPro" id="IPR022496">
    <property type="entry name" value="T6A_TsaB"/>
</dbReference>
<evidence type="ECO:0000256" key="6">
    <source>
        <dbReference type="ARBA" id="ARBA00023315"/>
    </source>
</evidence>
<dbReference type="Gene3D" id="3.30.420.40">
    <property type="match status" value="2"/>
</dbReference>
<evidence type="ECO:0000256" key="7">
    <source>
        <dbReference type="ARBA" id="ARBA00048117"/>
    </source>
</evidence>
<dbReference type="PATRIC" id="fig|1526658.3.peg.2615"/>
<evidence type="ECO:0000313" key="11">
    <source>
        <dbReference type="Proteomes" id="UP000037822"/>
    </source>
</evidence>
<feature type="domain" description="Gcp-like" evidence="9">
    <location>
        <begin position="35"/>
        <end position="153"/>
    </location>
</feature>
<feature type="region of interest" description="Disordered" evidence="8">
    <location>
        <begin position="206"/>
        <end position="228"/>
    </location>
</feature>
<dbReference type="GO" id="GO:0061711">
    <property type="term" value="F:tRNA N(6)-L-threonylcarbamoyladenine synthase activity"/>
    <property type="evidence" value="ECO:0007669"/>
    <property type="project" value="UniProtKB-EC"/>
</dbReference>